<reference evidence="12 13" key="1">
    <citation type="submission" date="2019-12" db="EMBL/GenBank/DDBJ databases">
        <title>Litoreibacter badius sp. nov., a novel bacteriochlorophyll a-containing bacterium in the genus Litoreibacter.</title>
        <authorList>
            <person name="Kanamuro M."/>
            <person name="Takabe Y."/>
            <person name="Mori K."/>
            <person name="Takaichi S."/>
            <person name="Hanada S."/>
        </authorList>
    </citation>
    <scope>NUCLEOTIDE SEQUENCE [LARGE SCALE GENOMIC DNA]</scope>
    <source>
        <strain evidence="12 13">K6</strain>
    </source>
</reference>
<evidence type="ECO:0000313" key="13">
    <source>
        <dbReference type="Proteomes" id="UP000436822"/>
    </source>
</evidence>
<dbReference type="GO" id="GO:0000287">
    <property type="term" value="F:magnesium ion binding"/>
    <property type="evidence" value="ECO:0007669"/>
    <property type="project" value="UniProtKB-UniRule"/>
</dbReference>
<dbReference type="Pfam" id="PF02110">
    <property type="entry name" value="HK"/>
    <property type="match status" value="1"/>
</dbReference>
<dbReference type="GO" id="GO:0009228">
    <property type="term" value="P:thiamine biosynthetic process"/>
    <property type="evidence" value="ECO:0007669"/>
    <property type="project" value="UniProtKB-KW"/>
</dbReference>
<keyword evidence="13" id="KW-1185">Reference proteome</keyword>
<dbReference type="InterPro" id="IPR029056">
    <property type="entry name" value="Ribokinase-like"/>
</dbReference>
<dbReference type="NCBIfam" id="NF006830">
    <property type="entry name" value="PRK09355.1"/>
    <property type="match status" value="1"/>
</dbReference>
<dbReference type="RefSeq" id="WP_159808601.1">
    <property type="nucleotide sequence ID" value="NZ_BLJE01000003.1"/>
</dbReference>
<dbReference type="NCBIfam" id="TIGR00694">
    <property type="entry name" value="thiM"/>
    <property type="match status" value="1"/>
</dbReference>
<accession>A0A6N6JJ73</accession>
<proteinExistence type="inferred from homology"/>
<protein>
    <recommendedName>
        <fullName evidence="11">Hydroxyethylthiazole kinase</fullName>
        <ecNumber evidence="11">2.7.1.50</ecNumber>
    </recommendedName>
    <alternativeName>
        <fullName evidence="11">4-methyl-5-beta-hydroxyethylthiazole kinase</fullName>
        <shortName evidence="11">TH kinase</shortName>
        <shortName evidence="11">Thz kinase</shortName>
    </alternativeName>
</protein>
<sequence length="261" mass="26562">MGPADALSALRDQAPLVHNITNYVAMNVAANVLLAAGASPAMLHAEEEVAEFVGLAGALTINIGTLSAPWLAGMKAAARTATDAEIPWILDPVAHFTTPYRHQATQDLLALSPSIIRGNASEILALAGWATQGKGADAGDDVIQAEAAARELASDQKAVIAVSGAVDFITDGARSVRVSGGSNLMPKVTALGCSLTGLMGAFAAVTSPLEACVAASVLFGAAGEIAQPKADGPGTFAVHFIDGLASIQPDDLAQEDRLTWL</sequence>
<name>A0A6N6JJ73_9RHOB</name>
<evidence type="ECO:0000256" key="11">
    <source>
        <dbReference type="HAMAP-Rule" id="MF_00228"/>
    </source>
</evidence>
<evidence type="ECO:0000256" key="4">
    <source>
        <dbReference type="ARBA" id="ARBA00022679"/>
    </source>
</evidence>
<keyword evidence="7 11" id="KW-0418">Kinase</keyword>
<comment type="cofactor">
    <cofactor evidence="2 11">
        <name>Mg(2+)</name>
        <dbReference type="ChEBI" id="CHEBI:18420"/>
    </cofactor>
</comment>
<dbReference type="OrthoDB" id="8909021at2"/>
<keyword evidence="5 11" id="KW-0479">Metal-binding</keyword>
<feature type="binding site" evidence="11">
    <location>
        <position position="163"/>
    </location>
    <ligand>
        <name>ATP</name>
        <dbReference type="ChEBI" id="CHEBI:30616"/>
    </ligand>
</feature>
<comment type="pathway">
    <text evidence="3 11">Cofactor biosynthesis; thiamine diphosphate biosynthesis; 4-methyl-5-(2-phosphoethyl)-thiazole from 5-(2-hydroxyethyl)-4-methylthiazole: step 1/1.</text>
</comment>
<dbReference type="PRINTS" id="PR01099">
    <property type="entry name" value="HYETHTZKNASE"/>
</dbReference>
<evidence type="ECO:0000256" key="7">
    <source>
        <dbReference type="ARBA" id="ARBA00022777"/>
    </source>
</evidence>
<dbReference type="EMBL" id="BLJE01000003">
    <property type="protein sequence ID" value="GFE65997.1"/>
    <property type="molecule type" value="Genomic_DNA"/>
</dbReference>
<dbReference type="HAMAP" id="MF_00228">
    <property type="entry name" value="Thz_kinase"/>
    <property type="match status" value="1"/>
</dbReference>
<keyword evidence="8 11" id="KW-0067">ATP-binding</keyword>
<gene>
    <name evidence="11 12" type="primary">thiM</name>
    <name evidence="12" type="ORF">KIN_30710</name>
</gene>
<evidence type="ECO:0000256" key="6">
    <source>
        <dbReference type="ARBA" id="ARBA00022741"/>
    </source>
</evidence>
<dbReference type="GO" id="GO:0005524">
    <property type="term" value="F:ATP binding"/>
    <property type="evidence" value="ECO:0007669"/>
    <property type="project" value="UniProtKB-UniRule"/>
</dbReference>
<dbReference type="UniPathway" id="UPA00060">
    <property type="reaction ID" value="UER00139"/>
</dbReference>
<comment type="catalytic activity">
    <reaction evidence="1 11">
        <text>5-(2-hydroxyethyl)-4-methylthiazole + ATP = 4-methyl-5-(2-phosphooxyethyl)-thiazole + ADP + H(+)</text>
        <dbReference type="Rhea" id="RHEA:24212"/>
        <dbReference type="ChEBI" id="CHEBI:15378"/>
        <dbReference type="ChEBI" id="CHEBI:17957"/>
        <dbReference type="ChEBI" id="CHEBI:30616"/>
        <dbReference type="ChEBI" id="CHEBI:58296"/>
        <dbReference type="ChEBI" id="CHEBI:456216"/>
        <dbReference type="EC" id="2.7.1.50"/>
    </reaction>
</comment>
<evidence type="ECO:0000256" key="1">
    <source>
        <dbReference type="ARBA" id="ARBA00001771"/>
    </source>
</evidence>
<feature type="binding site" evidence="11">
    <location>
        <position position="190"/>
    </location>
    <ligand>
        <name>substrate</name>
    </ligand>
</feature>
<dbReference type="Gene3D" id="3.40.1190.20">
    <property type="match status" value="1"/>
</dbReference>
<keyword evidence="6 11" id="KW-0547">Nucleotide-binding</keyword>
<organism evidence="12 13">
    <name type="scientific">Litoreibacter roseus</name>
    <dbReference type="NCBI Taxonomy" id="2601869"/>
    <lineage>
        <taxon>Bacteria</taxon>
        <taxon>Pseudomonadati</taxon>
        <taxon>Pseudomonadota</taxon>
        <taxon>Alphaproteobacteria</taxon>
        <taxon>Rhodobacterales</taxon>
        <taxon>Roseobacteraceae</taxon>
        <taxon>Litoreibacter</taxon>
    </lineage>
</organism>
<evidence type="ECO:0000256" key="9">
    <source>
        <dbReference type="ARBA" id="ARBA00022842"/>
    </source>
</evidence>
<comment type="similarity">
    <text evidence="11">Belongs to the Thz kinase family.</text>
</comment>
<feature type="binding site" evidence="11">
    <location>
        <position position="117"/>
    </location>
    <ligand>
        <name>ATP</name>
        <dbReference type="ChEBI" id="CHEBI:30616"/>
    </ligand>
</feature>
<comment type="function">
    <text evidence="11">Catalyzes the phosphorylation of the hydroxyl group of 4-methyl-5-beta-hydroxyethylthiazole (THZ).</text>
</comment>
<dbReference type="SUPFAM" id="SSF53613">
    <property type="entry name" value="Ribokinase-like"/>
    <property type="match status" value="1"/>
</dbReference>
<keyword evidence="9 11" id="KW-0460">Magnesium</keyword>
<dbReference type="GO" id="GO:0004417">
    <property type="term" value="F:hydroxyethylthiazole kinase activity"/>
    <property type="evidence" value="ECO:0007669"/>
    <property type="project" value="UniProtKB-UniRule"/>
</dbReference>
<evidence type="ECO:0000256" key="10">
    <source>
        <dbReference type="ARBA" id="ARBA00022977"/>
    </source>
</evidence>
<evidence type="ECO:0000256" key="8">
    <source>
        <dbReference type="ARBA" id="ARBA00022840"/>
    </source>
</evidence>
<dbReference type="Proteomes" id="UP000436822">
    <property type="component" value="Unassembled WGS sequence"/>
</dbReference>
<keyword evidence="10 11" id="KW-0784">Thiamine biosynthesis</keyword>
<dbReference type="EC" id="2.7.1.50" evidence="11"/>
<evidence type="ECO:0000313" key="12">
    <source>
        <dbReference type="EMBL" id="GFE65997.1"/>
    </source>
</evidence>
<dbReference type="AlphaFoldDB" id="A0A6N6JJ73"/>
<evidence type="ECO:0000256" key="2">
    <source>
        <dbReference type="ARBA" id="ARBA00001946"/>
    </source>
</evidence>
<keyword evidence="4 11" id="KW-0808">Transferase</keyword>
<dbReference type="GO" id="GO:0009229">
    <property type="term" value="P:thiamine diphosphate biosynthetic process"/>
    <property type="evidence" value="ECO:0007669"/>
    <property type="project" value="UniProtKB-UniRule"/>
</dbReference>
<comment type="caution">
    <text evidence="12">The sequence shown here is derived from an EMBL/GenBank/DDBJ whole genome shotgun (WGS) entry which is preliminary data.</text>
</comment>
<evidence type="ECO:0000256" key="3">
    <source>
        <dbReference type="ARBA" id="ARBA00004868"/>
    </source>
</evidence>
<dbReference type="PIRSF" id="PIRSF000513">
    <property type="entry name" value="Thz_kinase"/>
    <property type="match status" value="1"/>
</dbReference>
<dbReference type="InterPro" id="IPR000417">
    <property type="entry name" value="Hyethyz_kinase"/>
</dbReference>
<dbReference type="CDD" id="cd01170">
    <property type="entry name" value="THZ_kinase"/>
    <property type="match status" value="1"/>
</dbReference>
<evidence type="ECO:0000256" key="5">
    <source>
        <dbReference type="ARBA" id="ARBA00022723"/>
    </source>
</evidence>
<feature type="binding site" evidence="11">
    <location>
        <position position="42"/>
    </location>
    <ligand>
        <name>substrate</name>
    </ligand>
</feature>